<comment type="similarity">
    <text evidence="1">Belongs to the class-II aminoacyl-tRNA synthetase family.</text>
</comment>
<dbReference type="InterPro" id="IPR036621">
    <property type="entry name" value="Anticodon-bd_dom_sf"/>
</dbReference>
<dbReference type="EMBL" id="AP019376">
    <property type="protein sequence ID" value="BBH91466.1"/>
    <property type="molecule type" value="Genomic_DNA"/>
</dbReference>
<dbReference type="PANTHER" id="PTHR43707">
    <property type="entry name" value="HISTIDYL-TRNA SYNTHETASE"/>
    <property type="match status" value="1"/>
</dbReference>
<feature type="domain" description="Aminoacyl-transfer RNA synthetases class-II family profile" evidence="10">
    <location>
        <begin position="1"/>
        <end position="294"/>
    </location>
</feature>
<dbReference type="CDD" id="cd00773">
    <property type="entry name" value="HisRS-like_core"/>
    <property type="match status" value="1"/>
</dbReference>
<keyword evidence="3" id="KW-0963">Cytoplasm</keyword>
<dbReference type="InterPro" id="IPR006195">
    <property type="entry name" value="aa-tRNA-synth_II"/>
</dbReference>
<dbReference type="GO" id="GO:0006427">
    <property type="term" value="P:histidyl-tRNA aminoacylation"/>
    <property type="evidence" value="ECO:0007669"/>
    <property type="project" value="TreeGrafter"/>
</dbReference>
<name>A0A455SV16_9CHLR</name>
<dbReference type="Pfam" id="PF13393">
    <property type="entry name" value="tRNA-synt_His"/>
    <property type="match status" value="2"/>
</dbReference>
<dbReference type="Pfam" id="PF03129">
    <property type="entry name" value="HGTP_anticodon"/>
    <property type="match status" value="1"/>
</dbReference>
<dbReference type="SUPFAM" id="SSF52954">
    <property type="entry name" value="Class II aaRS ABD-related"/>
    <property type="match status" value="1"/>
</dbReference>
<evidence type="ECO:0000256" key="1">
    <source>
        <dbReference type="ARBA" id="ARBA00008226"/>
    </source>
</evidence>
<evidence type="ECO:0000259" key="10">
    <source>
        <dbReference type="PROSITE" id="PS50862"/>
    </source>
</evidence>
<keyword evidence="4" id="KW-0547">Nucleotide-binding</keyword>
<organism evidence="11">
    <name type="scientific">Thermosporothrix sp. COM3</name>
    <dbReference type="NCBI Taxonomy" id="2490863"/>
    <lineage>
        <taxon>Bacteria</taxon>
        <taxon>Bacillati</taxon>
        <taxon>Chloroflexota</taxon>
        <taxon>Ktedonobacteria</taxon>
        <taxon>Ktedonobacterales</taxon>
        <taxon>Thermosporotrichaceae</taxon>
        <taxon>Thermosporothrix</taxon>
    </lineage>
</organism>
<gene>
    <name evidence="11" type="primary">hisS_2</name>
    <name evidence="11" type="ORF">KTC_62170</name>
</gene>
<dbReference type="InterPro" id="IPR004516">
    <property type="entry name" value="HisRS/HisZ"/>
</dbReference>
<proteinExistence type="inferred from homology"/>
<feature type="binding site" evidence="9">
    <location>
        <position position="120"/>
    </location>
    <ligand>
        <name>L-histidine</name>
        <dbReference type="ChEBI" id="CHEBI:57595"/>
    </ligand>
</feature>
<feature type="binding site" evidence="9">
    <location>
        <position position="102"/>
    </location>
    <ligand>
        <name>L-histidine</name>
        <dbReference type="ChEBI" id="CHEBI:57595"/>
    </ligand>
</feature>
<evidence type="ECO:0000256" key="7">
    <source>
        <dbReference type="ARBA" id="ARBA00030619"/>
    </source>
</evidence>
<evidence type="ECO:0000256" key="2">
    <source>
        <dbReference type="ARBA" id="ARBA00012815"/>
    </source>
</evidence>
<feature type="binding site" evidence="9">
    <location>
        <begin position="329"/>
        <end position="330"/>
    </location>
    <ligand>
        <name>L-histidine</name>
        <dbReference type="ChEBI" id="CHEBI:57595"/>
    </ligand>
</feature>
<reference evidence="11" key="1">
    <citation type="submission" date="2018-12" db="EMBL/GenBank/DDBJ databases">
        <title>Novel natural products biosynthetic potential of the class Ktedonobacteria.</title>
        <authorList>
            <person name="Zheng Y."/>
            <person name="Saitou A."/>
            <person name="Wang C.M."/>
            <person name="Toyoda A."/>
            <person name="Minakuchi Y."/>
            <person name="Sekiguchi Y."/>
            <person name="Ueda K."/>
            <person name="Takano H."/>
            <person name="Sakai Y."/>
            <person name="Yokota A."/>
            <person name="Yabe S."/>
        </authorList>
    </citation>
    <scope>NUCLEOTIDE SEQUENCE</scope>
    <source>
        <strain evidence="11">COM3</strain>
    </source>
</reference>
<dbReference type="GO" id="GO:0005524">
    <property type="term" value="F:ATP binding"/>
    <property type="evidence" value="ECO:0007669"/>
    <property type="project" value="UniProtKB-KW"/>
</dbReference>
<dbReference type="Gene3D" id="3.40.50.800">
    <property type="entry name" value="Anticodon-binding domain"/>
    <property type="match status" value="1"/>
</dbReference>
<dbReference type="PANTHER" id="PTHR43707:SF1">
    <property type="entry name" value="HISTIDINE--TRNA LIGASE, MITOCHONDRIAL-RELATED"/>
    <property type="match status" value="1"/>
</dbReference>
<dbReference type="PROSITE" id="PS50862">
    <property type="entry name" value="AA_TRNA_LIGASE_II"/>
    <property type="match status" value="1"/>
</dbReference>
<dbReference type="InterPro" id="IPR045864">
    <property type="entry name" value="aa-tRNA-synth_II/BPL/LPL"/>
</dbReference>
<sequence length="490" mass="54466">MRGMYDLLPDVYQQQQWVIGKLGSLLAQAGYAHVDSPLLERSDLFHVSFGQELWQNLYAFRLHQRDLCLRPEFTASICRLYLDHYQQQALPLRFQYVGPVFRYEAPGRSRYRQHTQLGVELFGGSAPVADAEILQLACEILHALDIRQYRLELGHIAVASGFIHRLHLDSHAAHLLLSLMEQINRSPQGERNVQARLEELYPASSGGATPSSTNGEIEERYISSLLSGISISFGDDDARREVIERFLWKMGRSQQRRQIMGALEFLKALHAVSGPPPEVFGRLRELLDRYDLDPAPLAELQQLVQVVSQCGVPAEQIILNLSLGRGVNYYTGLVFEIHAQDVAGFDSQLCGGGRYDRLVRAVGGSRDVNACGFAFGVERLLNYVPKTSIPTQKQVQAMVIPVSGQDVPYALHVAQLLRSMEVGAEVDVSGHGVGSGLRQASRKELSLALIVGEDERAQEAVTVRHLATGTEQVVPLATLGDYVAVKEQYL</sequence>
<evidence type="ECO:0000313" key="11">
    <source>
        <dbReference type="EMBL" id="BBH91466.1"/>
    </source>
</evidence>
<comment type="catalytic activity">
    <reaction evidence="8">
        <text>tRNA(His) + L-histidine + ATP = L-histidyl-tRNA(His) + AMP + diphosphate + H(+)</text>
        <dbReference type="Rhea" id="RHEA:17313"/>
        <dbReference type="Rhea" id="RHEA-COMP:9665"/>
        <dbReference type="Rhea" id="RHEA-COMP:9689"/>
        <dbReference type="ChEBI" id="CHEBI:15378"/>
        <dbReference type="ChEBI" id="CHEBI:30616"/>
        <dbReference type="ChEBI" id="CHEBI:33019"/>
        <dbReference type="ChEBI" id="CHEBI:57595"/>
        <dbReference type="ChEBI" id="CHEBI:78442"/>
        <dbReference type="ChEBI" id="CHEBI:78527"/>
        <dbReference type="ChEBI" id="CHEBI:456215"/>
        <dbReference type="EC" id="6.1.1.21"/>
    </reaction>
</comment>
<dbReference type="AlphaFoldDB" id="A0A455SV16"/>
<feature type="binding site" evidence="9">
    <location>
        <position position="325"/>
    </location>
    <ligand>
        <name>L-histidine</name>
        <dbReference type="ChEBI" id="CHEBI:57595"/>
    </ligand>
</feature>
<dbReference type="GO" id="GO:0004821">
    <property type="term" value="F:histidine-tRNA ligase activity"/>
    <property type="evidence" value="ECO:0007669"/>
    <property type="project" value="UniProtKB-EC"/>
</dbReference>
<dbReference type="InterPro" id="IPR004154">
    <property type="entry name" value="Anticodon-bd"/>
</dbReference>
<feature type="binding site" evidence="9">
    <location>
        <position position="116"/>
    </location>
    <ligand>
        <name>L-histidine</name>
        <dbReference type="ChEBI" id="CHEBI:57595"/>
    </ligand>
</feature>
<dbReference type="SUPFAM" id="SSF55681">
    <property type="entry name" value="Class II aaRS and biotin synthetases"/>
    <property type="match status" value="1"/>
</dbReference>
<evidence type="ECO:0000256" key="9">
    <source>
        <dbReference type="PIRSR" id="PIRSR001549-1"/>
    </source>
</evidence>
<feature type="binding site" evidence="9">
    <location>
        <begin position="72"/>
        <end position="74"/>
    </location>
    <ligand>
        <name>L-histidine</name>
        <dbReference type="ChEBI" id="CHEBI:57595"/>
    </ligand>
</feature>
<dbReference type="EC" id="6.1.1.21" evidence="2"/>
<accession>A0A455SV16</accession>
<dbReference type="PIRSF" id="PIRSF001549">
    <property type="entry name" value="His-tRNA_synth"/>
    <property type="match status" value="1"/>
</dbReference>
<keyword evidence="6" id="KW-0030">Aminoacyl-tRNA synthetase</keyword>
<evidence type="ECO:0000256" key="3">
    <source>
        <dbReference type="ARBA" id="ARBA00022490"/>
    </source>
</evidence>
<dbReference type="GO" id="GO:0005737">
    <property type="term" value="C:cytoplasm"/>
    <property type="evidence" value="ECO:0007669"/>
    <property type="project" value="InterPro"/>
</dbReference>
<keyword evidence="5" id="KW-0067">ATP-binding</keyword>
<dbReference type="InterPro" id="IPR041715">
    <property type="entry name" value="HisRS-like_core"/>
</dbReference>
<evidence type="ECO:0000256" key="5">
    <source>
        <dbReference type="ARBA" id="ARBA00022840"/>
    </source>
</evidence>
<evidence type="ECO:0000256" key="4">
    <source>
        <dbReference type="ARBA" id="ARBA00022741"/>
    </source>
</evidence>
<dbReference type="Gene3D" id="3.30.930.10">
    <property type="entry name" value="Bira Bifunctional Protein, Domain 2"/>
    <property type="match status" value="1"/>
</dbReference>
<evidence type="ECO:0000256" key="6">
    <source>
        <dbReference type="ARBA" id="ARBA00023146"/>
    </source>
</evidence>
<protein>
    <recommendedName>
        <fullName evidence="2">histidine--tRNA ligase</fullName>
        <ecNumber evidence="2">6.1.1.21</ecNumber>
    </recommendedName>
    <alternativeName>
        <fullName evidence="7">Histidyl-tRNA synthetase</fullName>
    </alternativeName>
</protein>
<keyword evidence="11" id="KW-0436">Ligase</keyword>
<evidence type="ECO:0000256" key="8">
    <source>
        <dbReference type="ARBA" id="ARBA00047639"/>
    </source>
</evidence>